<evidence type="ECO:0000256" key="1">
    <source>
        <dbReference type="SAM" id="MobiDB-lite"/>
    </source>
</evidence>
<comment type="caution">
    <text evidence="2">The sequence shown here is derived from an EMBL/GenBank/DDBJ whole genome shotgun (WGS) entry which is preliminary data.</text>
</comment>
<name>A0AAV6N294_9ROSI</name>
<evidence type="ECO:0000313" key="3">
    <source>
        <dbReference type="Proteomes" id="UP000685013"/>
    </source>
</evidence>
<feature type="region of interest" description="Disordered" evidence="1">
    <location>
        <begin position="45"/>
        <end position="64"/>
    </location>
</feature>
<gene>
    <name evidence="2" type="ORF">SDJN03_15774</name>
</gene>
<protein>
    <submittedName>
        <fullName evidence="2">Uncharacterized protein</fullName>
    </submittedName>
</protein>
<proteinExistence type="predicted"/>
<sequence>MYSRTVSCTCLFSPALNLKPSASGLVEQQPGLELRDKARIGTGPARCGARANRSSLRPRGKALQRGQRVPSNLISQASVFQFFIRCEEKEILILGQGSSTVRDQSLVLSA</sequence>
<dbReference type="AlphaFoldDB" id="A0AAV6N294"/>
<reference evidence="2 3" key="1">
    <citation type="journal article" date="2021" name="Hortic Res">
        <title>The domestication of Cucurbita argyrosperma as revealed by the genome of its wild relative.</title>
        <authorList>
            <person name="Barrera-Redondo J."/>
            <person name="Sanchez-de la Vega G."/>
            <person name="Aguirre-Liguori J.A."/>
            <person name="Castellanos-Morales G."/>
            <person name="Gutierrez-Guerrero Y.T."/>
            <person name="Aguirre-Dugua X."/>
            <person name="Aguirre-Planter E."/>
            <person name="Tenaillon M.I."/>
            <person name="Lira-Saade R."/>
            <person name="Eguiarte L.E."/>
        </authorList>
    </citation>
    <scope>NUCLEOTIDE SEQUENCE [LARGE SCALE GENOMIC DNA]</scope>
    <source>
        <strain evidence="2">JBR-2021</strain>
    </source>
</reference>
<feature type="non-terminal residue" evidence="2">
    <location>
        <position position="1"/>
    </location>
</feature>
<dbReference type="EMBL" id="JAGKQH010000010">
    <property type="protein sequence ID" value="KAG6590351.1"/>
    <property type="molecule type" value="Genomic_DNA"/>
</dbReference>
<keyword evidence="3" id="KW-1185">Reference proteome</keyword>
<dbReference type="Proteomes" id="UP000685013">
    <property type="component" value="Chromosome 10"/>
</dbReference>
<evidence type="ECO:0000313" key="2">
    <source>
        <dbReference type="EMBL" id="KAG6590351.1"/>
    </source>
</evidence>
<accession>A0AAV6N294</accession>
<organism evidence="2 3">
    <name type="scientific">Cucurbita argyrosperma subsp. sororia</name>
    <dbReference type="NCBI Taxonomy" id="37648"/>
    <lineage>
        <taxon>Eukaryota</taxon>
        <taxon>Viridiplantae</taxon>
        <taxon>Streptophyta</taxon>
        <taxon>Embryophyta</taxon>
        <taxon>Tracheophyta</taxon>
        <taxon>Spermatophyta</taxon>
        <taxon>Magnoliopsida</taxon>
        <taxon>eudicotyledons</taxon>
        <taxon>Gunneridae</taxon>
        <taxon>Pentapetalae</taxon>
        <taxon>rosids</taxon>
        <taxon>fabids</taxon>
        <taxon>Cucurbitales</taxon>
        <taxon>Cucurbitaceae</taxon>
        <taxon>Cucurbiteae</taxon>
        <taxon>Cucurbita</taxon>
    </lineage>
</organism>